<dbReference type="GO" id="GO:0005886">
    <property type="term" value="C:plasma membrane"/>
    <property type="evidence" value="ECO:0007669"/>
    <property type="project" value="TreeGrafter"/>
</dbReference>
<dbReference type="AlphaFoldDB" id="A0A8E2JKA2"/>
<name>A0A8E2JKA2_9PEZI</name>
<dbReference type="CDD" id="cd09245">
    <property type="entry name" value="BRO1_UmRIM23-like"/>
    <property type="match status" value="1"/>
</dbReference>
<evidence type="ECO:0000256" key="2">
    <source>
        <dbReference type="ARBA" id="ARBA00022193"/>
    </source>
</evidence>
<dbReference type="PANTHER" id="PTHR40463:SF1">
    <property type="entry name" value="PH-RESPONSE REGULATOR PROTEIN PALC"/>
    <property type="match status" value="1"/>
</dbReference>
<dbReference type="GO" id="GO:0071467">
    <property type="term" value="P:cellular response to pH"/>
    <property type="evidence" value="ECO:0007669"/>
    <property type="project" value="InterPro"/>
</dbReference>
<evidence type="ECO:0000313" key="6">
    <source>
        <dbReference type="Proteomes" id="UP000250266"/>
    </source>
</evidence>
<dbReference type="SMART" id="SM01041">
    <property type="entry name" value="BRO1"/>
    <property type="match status" value="1"/>
</dbReference>
<feature type="compositionally biased region" description="Acidic residues" evidence="3">
    <location>
        <begin position="441"/>
        <end position="450"/>
    </location>
</feature>
<dbReference type="OrthoDB" id="10266451at2759"/>
<dbReference type="EMBL" id="KV744824">
    <property type="protein sequence ID" value="OCK85129.1"/>
    <property type="molecule type" value="Genomic_DNA"/>
</dbReference>
<protein>
    <recommendedName>
        <fullName evidence="2">pH-response regulator protein palC</fullName>
    </recommendedName>
</protein>
<dbReference type="InterPro" id="IPR004328">
    <property type="entry name" value="BRO1_dom"/>
</dbReference>
<reference evidence="5 6" key="1">
    <citation type="journal article" date="2016" name="Nat. Commun.">
        <title>Ectomycorrhizal ecology is imprinted in the genome of the dominant symbiotic fungus Cenococcum geophilum.</title>
        <authorList>
            <consortium name="DOE Joint Genome Institute"/>
            <person name="Peter M."/>
            <person name="Kohler A."/>
            <person name="Ohm R.A."/>
            <person name="Kuo A."/>
            <person name="Krutzmann J."/>
            <person name="Morin E."/>
            <person name="Arend M."/>
            <person name="Barry K.W."/>
            <person name="Binder M."/>
            <person name="Choi C."/>
            <person name="Clum A."/>
            <person name="Copeland A."/>
            <person name="Grisel N."/>
            <person name="Haridas S."/>
            <person name="Kipfer T."/>
            <person name="LaButti K."/>
            <person name="Lindquist E."/>
            <person name="Lipzen A."/>
            <person name="Maire R."/>
            <person name="Meier B."/>
            <person name="Mihaltcheva S."/>
            <person name="Molinier V."/>
            <person name="Murat C."/>
            <person name="Poggeler S."/>
            <person name="Quandt C.A."/>
            <person name="Sperisen C."/>
            <person name="Tritt A."/>
            <person name="Tisserant E."/>
            <person name="Crous P.W."/>
            <person name="Henrissat B."/>
            <person name="Nehls U."/>
            <person name="Egli S."/>
            <person name="Spatafora J.W."/>
            <person name="Grigoriev I.V."/>
            <person name="Martin F.M."/>
        </authorList>
    </citation>
    <scope>NUCLEOTIDE SEQUENCE [LARGE SCALE GENOMIC DNA]</scope>
    <source>
        <strain evidence="5 6">CBS 459.81</strain>
    </source>
</reference>
<proteinExistence type="inferred from homology"/>
<keyword evidence="6" id="KW-1185">Reference proteome</keyword>
<dbReference type="Gene3D" id="1.25.40.280">
    <property type="entry name" value="alix/aip1 like domains"/>
    <property type="match status" value="1"/>
</dbReference>
<evidence type="ECO:0000313" key="5">
    <source>
        <dbReference type="EMBL" id="OCK85129.1"/>
    </source>
</evidence>
<evidence type="ECO:0000259" key="4">
    <source>
        <dbReference type="PROSITE" id="PS51180"/>
    </source>
</evidence>
<dbReference type="Proteomes" id="UP000250266">
    <property type="component" value="Unassembled WGS sequence"/>
</dbReference>
<sequence length="475" mass="51616">MPFPFALPTTSSSSFTDCITSSTHPSLLFSATTSRGVLRDALKRYKRIPPSSQPSNLPTVLAAVNEYLPYLFALDAGLCGTKVAGEELDIVLVKELEVEWRPTLAASIPGREPARVKLQSLESEIFFVLATLAYVHSLQARAQLHTLYNATLPTSEQRQTAIASAMKSFLEANAVHGYLIGRAGSWSAQPASAAIDISVPVLNALAELTIAEATLITVLKDDPYPGIVLEDRNKQSKDWMFKAVEIPKVRAHLFARLCLSAAGHAAKAQAMLGRASKVDESLVKYLDDLRRTARGKACRFLGIDAELAGRTGEGIAWLRGAKKELGFAAMGAEEEKKASGFAKLKKEWAEKREDRKIEKGGDWGADAGKFEEGRVVDMLEKKWVKMNDTIGVQLIPPSEPLLAGIPSGREYHTPKLFIPPALDEDVIIRMRAPHDPSDVAFEGDEEDSGEEADKVTPVGAFPGTKGAYSCGTSYF</sequence>
<gene>
    <name evidence="5" type="ORF">K432DRAFT_343828</name>
</gene>
<evidence type="ECO:0000256" key="1">
    <source>
        <dbReference type="ARBA" id="ARBA00010997"/>
    </source>
</evidence>
<organism evidence="5 6">
    <name type="scientific">Lepidopterella palustris CBS 459.81</name>
    <dbReference type="NCBI Taxonomy" id="1314670"/>
    <lineage>
        <taxon>Eukaryota</taxon>
        <taxon>Fungi</taxon>
        <taxon>Dikarya</taxon>
        <taxon>Ascomycota</taxon>
        <taxon>Pezizomycotina</taxon>
        <taxon>Dothideomycetes</taxon>
        <taxon>Pleosporomycetidae</taxon>
        <taxon>Mytilinidiales</taxon>
        <taxon>Argynnaceae</taxon>
        <taxon>Lepidopterella</taxon>
    </lineage>
</organism>
<dbReference type="InterPro" id="IPR038499">
    <property type="entry name" value="BRO1_sf"/>
</dbReference>
<dbReference type="PANTHER" id="PTHR40463">
    <property type="entry name" value="PH-RESPONSE REGULATOR PROTEIN PALC"/>
    <property type="match status" value="1"/>
</dbReference>
<dbReference type="InterPro" id="IPR037505">
    <property type="entry name" value="pH-resp_palC"/>
</dbReference>
<comment type="similarity">
    <text evidence="1">Belongs to the palC family.</text>
</comment>
<evidence type="ECO:0000256" key="3">
    <source>
        <dbReference type="SAM" id="MobiDB-lite"/>
    </source>
</evidence>
<accession>A0A8E2JKA2</accession>
<dbReference type="PROSITE" id="PS51180">
    <property type="entry name" value="BRO1"/>
    <property type="match status" value="1"/>
</dbReference>
<feature type="region of interest" description="Disordered" evidence="3">
    <location>
        <begin position="435"/>
        <end position="460"/>
    </location>
</feature>
<feature type="domain" description="BRO1" evidence="4">
    <location>
        <begin position="1"/>
        <end position="475"/>
    </location>
</feature>